<keyword evidence="2" id="KW-1185">Reference proteome</keyword>
<dbReference type="RefSeq" id="WP_036098715.1">
    <property type="nucleotide sequence ID" value="NZ_AODF01000076.1"/>
</dbReference>
<protein>
    <submittedName>
        <fullName evidence="1">Phage protein</fullName>
    </submittedName>
</protein>
<name>A0ABP3AUY2_9LIST</name>
<sequence>MKFDFRVDISSALNRKLSAKIYENVVAEEAERQVHQSASKTARYAPRKTGALANSFPASVSKQSMTMWQYGSELPYASIQEFTNRTKAGFVRKTVQEDRPAFIYTLQQRLRKVGR</sequence>
<organism evidence="1 2">
    <name type="scientific">Listeria floridensis FSL S10-1187</name>
    <dbReference type="NCBI Taxonomy" id="1265817"/>
    <lineage>
        <taxon>Bacteria</taxon>
        <taxon>Bacillati</taxon>
        <taxon>Bacillota</taxon>
        <taxon>Bacilli</taxon>
        <taxon>Bacillales</taxon>
        <taxon>Listeriaceae</taxon>
        <taxon>Listeria</taxon>
    </lineage>
</organism>
<proteinExistence type="predicted"/>
<accession>A0ABP3AUY2</accession>
<reference evidence="1 2" key="1">
    <citation type="journal article" date="2014" name="Int. J. Syst. Evol. Microbiol.">
        <title>Listeria floridensis sp. nov., Listeria aquatica sp. nov., Listeria cornellensis sp. nov., Listeria riparia sp. nov. and Listeria grandensis sp. nov., from agricultural and natural environments.</title>
        <authorList>
            <person name="den Bakker H.C."/>
            <person name="Warchocki S."/>
            <person name="Wright E.M."/>
            <person name="Allred A.F."/>
            <person name="Ahlstrom C."/>
            <person name="Manuel C.S."/>
            <person name="Stasiewicz M.J."/>
            <person name="Burrell A."/>
            <person name="Roof S."/>
            <person name="Strawn L."/>
            <person name="Fortes E.D."/>
            <person name="Nightingale K.K."/>
            <person name="Kephart D."/>
            <person name="Wiedmann M."/>
        </authorList>
    </citation>
    <scope>NUCLEOTIDE SEQUENCE [LARGE SCALE GENOMIC DNA]</scope>
    <source>
        <strain evidence="1 2">FSL S10-1187</strain>
    </source>
</reference>
<evidence type="ECO:0000313" key="1">
    <source>
        <dbReference type="EMBL" id="EUJ23257.1"/>
    </source>
</evidence>
<gene>
    <name evidence="1" type="ORF">MFLO_16095</name>
</gene>
<comment type="caution">
    <text evidence="1">The sequence shown here is derived from an EMBL/GenBank/DDBJ whole genome shotgun (WGS) entry which is preliminary data.</text>
</comment>
<dbReference type="EMBL" id="AODF01000076">
    <property type="protein sequence ID" value="EUJ23257.1"/>
    <property type="molecule type" value="Genomic_DNA"/>
</dbReference>
<dbReference type="Proteomes" id="UP000019249">
    <property type="component" value="Unassembled WGS sequence"/>
</dbReference>
<evidence type="ECO:0000313" key="2">
    <source>
        <dbReference type="Proteomes" id="UP000019249"/>
    </source>
</evidence>